<dbReference type="Pfam" id="PF02996">
    <property type="entry name" value="Prefoldin"/>
    <property type="match status" value="1"/>
</dbReference>
<dbReference type="GO" id="GO:0007021">
    <property type="term" value="P:tubulin complex assembly"/>
    <property type="evidence" value="ECO:0007669"/>
    <property type="project" value="TreeGrafter"/>
</dbReference>
<dbReference type="PANTHER" id="PTHR12409">
    <property type="entry name" value="PREFOLDIN SUBUNIT 3"/>
    <property type="match status" value="1"/>
</dbReference>
<dbReference type="GO" id="GO:0007017">
    <property type="term" value="P:microtubule-based process"/>
    <property type="evidence" value="ECO:0007669"/>
    <property type="project" value="TreeGrafter"/>
</dbReference>
<dbReference type="GO" id="GO:0005737">
    <property type="term" value="C:cytoplasm"/>
    <property type="evidence" value="ECO:0007669"/>
    <property type="project" value="TreeGrafter"/>
</dbReference>
<evidence type="ECO:0000313" key="5">
    <source>
        <dbReference type="EMBL" id="OMJ88266.1"/>
    </source>
</evidence>
<keyword evidence="6" id="KW-1185">Reference proteome</keyword>
<gene>
    <name evidence="5" type="ORF">SteCoe_9853</name>
</gene>
<feature type="coiled-coil region" evidence="4">
    <location>
        <begin position="127"/>
        <end position="161"/>
    </location>
</feature>
<dbReference type="AlphaFoldDB" id="A0A1R2CH32"/>
<organism evidence="5 6">
    <name type="scientific">Stentor coeruleus</name>
    <dbReference type="NCBI Taxonomy" id="5963"/>
    <lineage>
        <taxon>Eukaryota</taxon>
        <taxon>Sar</taxon>
        <taxon>Alveolata</taxon>
        <taxon>Ciliophora</taxon>
        <taxon>Postciliodesmatophora</taxon>
        <taxon>Heterotrichea</taxon>
        <taxon>Heterotrichida</taxon>
        <taxon>Stentoridae</taxon>
        <taxon>Stentor</taxon>
    </lineage>
</organism>
<protein>
    <recommendedName>
        <fullName evidence="3">Prefoldin subunit 3</fullName>
    </recommendedName>
</protein>
<proteinExistence type="inferred from homology"/>
<dbReference type="FunFam" id="1.10.287.370:FF:000001">
    <property type="entry name" value="Prefoldin subunit 3"/>
    <property type="match status" value="1"/>
</dbReference>
<evidence type="ECO:0000313" key="6">
    <source>
        <dbReference type="Proteomes" id="UP000187209"/>
    </source>
</evidence>
<dbReference type="GO" id="GO:0016272">
    <property type="term" value="C:prefoldin complex"/>
    <property type="evidence" value="ECO:0007669"/>
    <property type="project" value="UniProtKB-UniRule"/>
</dbReference>
<dbReference type="PIRSF" id="PIRSF016396">
    <property type="entry name" value="Prefoldin_subunit_3"/>
    <property type="match status" value="1"/>
</dbReference>
<comment type="caution">
    <text evidence="5">The sequence shown here is derived from an EMBL/GenBank/DDBJ whole genome shotgun (WGS) entry which is preliminary data.</text>
</comment>
<comment type="function">
    <text evidence="3">Binds specifically to cytosolic chaperonin (c-CPN) and transfers target proteins to it. Binds to nascent polypeptide chain and promotes folding in an environment in which there are many competing pathways for nonnative proteins.</text>
</comment>
<dbReference type="InterPro" id="IPR004127">
    <property type="entry name" value="Prefoldin_subunit_alpha"/>
</dbReference>
<keyword evidence="2 3" id="KW-0143">Chaperone</keyword>
<keyword evidence="4" id="KW-0175">Coiled coil</keyword>
<dbReference type="SUPFAM" id="SSF46579">
    <property type="entry name" value="Prefoldin"/>
    <property type="match status" value="1"/>
</dbReference>
<evidence type="ECO:0000256" key="4">
    <source>
        <dbReference type="SAM" id="Coils"/>
    </source>
</evidence>
<evidence type="ECO:0000256" key="2">
    <source>
        <dbReference type="ARBA" id="ARBA00023186"/>
    </source>
</evidence>
<sequence length="176" mass="20067">MSQTIPLSQPSSNPRKIPSVVFFEHVGELVAQYGADPLLKQLNELYSKYKFMEAQLQRSKQVLRAKLPDITNALEMVEYLQSTQEEVKVDFQLSDCVWTKAEIPQTPSVALWLGANVMLEYPHEEAIDLLRKNLGNAESALESTNEDLKFLKEQITTCEVNLSRVYNYTVISRQGK</sequence>
<dbReference type="Proteomes" id="UP000187209">
    <property type="component" value="Unassembled WGS sequence"/>
</dbReference>
<dbReference type="Gene3D" id="1.10.287.370">
    <property type="match status" value="1"/>
</dbReference>
<dbReference type="PANTHER" id="PTHR12409:SF0">
    <property type="entry name" value="PREFOLDIN SUBUNIT 3"/>
    <property type="match status" value="1"/>
</dbReference>
<dbReference type="OrthoDB" id="6375174at2759"/>
<name>A0A1R2CH32_9CILI</name>
<dbReference type="InterPro" id="IPR016655">
    <property type="entry name" value="PFD3"/>
</dbReference>
<dbReference type="GO" id="GO:0006457">
    <property type="term" value="P:protein folding"/>
    <property type="evidence" value="ECO:0007669"/>
    <property type="project" value="UniProtKB-UniRule"/>
</dbReference>
<comment type="similarity">
    <text evidence="1 3">Belongs to the prefoldin subunit alpha family.</text>
</comment>
<evidence type="ECO:0000256" key="3">
    <source>
        <dbReference type="PIRNR" id="PIRNR016396"/>
    </source>
</evidence>
<comment type="subunit">
    <text evidence="3">Heterohexamer of two PFD-alpha type and four PFD-beta type subunits.</text>
</comment>
<dbReference type="GO" id="GO:0015631">
    <property type="term" value="F:tubulin binding"/>
    <property type="evidence" value="ECO:0007669"/>
    <property type="project" value="TreeGrafter"/>
</dbReference>
<dbReference type="CDD" id="cd23156">
    <property type="entry name" value="Prefoldin_3"/>
    <property type="match status" value="1"/>
</dbReference>
<reference evidence="5 6" key="1">
    <citation type="submission" date="2016-11" db="EMBL/GenBank/DDBJ databases">
        <title>The macronuclear genome of Stentor coeruleus: a giant cell with tiny introns.</title>
        <authorList>
            <person name="Slabodnick M."/>
            <person name="Ruby J.G."/>
            <person name="Reiff S.B."/>
            <person name="Swart E.C."/>
            <person name="Gosai S."/>
            <person name="Prabakaran S."/>
            <person name="Witkowska E."/>
            <person name="Larue G.E."/>
            <person name="Fisher S."/>
            <person name="Freeman R.M."/>
            <person name="Gunawardena J."/>
            <person name="Chu W."/>
            <person name="Stover N.A."/>
            <person name="Gregory B.D."/>
            <person name="Nowacki M."/>
            <person name="Derisi J."/>
            <person name="Roy S.W."/>
            <person name="Marshall W.F."/>
            <person name="Sood P."/>
        </authorList>
    </citation>
    <scope>NUCLEOTIDE SEQUENCE [LARGE SCALE GENOMIC DNA]</scope>
    <source>
        <strain evidence="5">WM001</strain>
    </source>
</reference>
<accession>A0A1R2CH32</accession>
<evidence type="ECO:0000256" key="1">
    <source>
        <dbReference type="ARBA" id="ARBA00010048"/>
    </source>
</evidence>
<dbReference type="InterPro" id="IPR009053">
    <property type="entry name" value="Prefoldin"/>
</dbReference>
<dbReference type="EMBL" id="MPUH01000155">
    <property type="protein sequence ID" value="OMJ88266.1"/>
    <property type="molecule type" value="Genomic_DNA"/>
</dbReference>